<evidence type="ECO:0000313" key="2">
    <source>
        <dbReference type="EMBL" id="KAK4463606.1"/>
    </source>
</evidence>
<keyword evidence="1" id="KW-0732">Signal</keyword>
<dbReference type="SUPFAM" id="SSF51905">
    <property type="entry name" value="FAD/NAD(P)-binding domain"/>
    <property type="match status" value="1"/>
</dbReference>
<dbReference type="Gene3D" id="3.50.50.60">
    <property type="entry name" value="FAD/NAD(P)-binding domain"/>
    <property type="match status" value="1"/>
</dbReference>
<organism evidence="2 3">
    <name type="scientific">Cladorrhinum samala</name>
    <dbReference type="NCBI Taxonomy" id="585594"/>
    <lineage>
        <taxon>Eukaryota</taxon>
        <taxon>Fungi</taxon>
        <taxon>Dikarya</taxon>
        <taxon>Ascomycota</taxon>
        <taxon>Pezizomycotina</taxon>
        <taxon>Sordariomycetes</taxon>
        <taxon>Sordariomycetidae</taxon>
        <taxon>Sordariales</taxon>
        <taxon>Podosporaceae</taxon>
        <taxon>Cladorrhinum</taxon>
    </lineage>
</organism>
<sequence>MLSKIQALLAAATALWAFAGHAAPAEDEPIYRDVAIIGGGASGSYAAVRLREDYNMSVIVIEKGDRLGGHVNTWVDQATGRGFEAGVQNYIDLPGAKEFFARIGIPIANSTRAPNEQVYVDFTTGQRLAGFVPPQPADRTEALRRYLAFAEQYVPIMEPGWWNFPKDGADIPPELLLPFRDIVDKYNLSAAVPQIFATTGFGMHDLMGSLALWVIRSFNVDMVRVLLGINAGFVPASRRNQDLYDAILARLGKEAVVLSSTVATFAKAPRKSRMKILGVANSATGEITHRFKVKAVLFTAAPAPANIAPFATFLSILPDLGPFAAFKFSATHVGVVSHRALPLKTTLANTRSESQPARYPLSPPAHPFNARFENYADSSVYRVMAVGDENFTDPDRARAVVETSFEKMMAAGTIGTENNTTSTQDSRLEFKYWQPHGLVNAYIDAEDLKKGALGKIHDFQAYYDFYWTGAAWSVHLTTGLWQFTDTVLERLVGDLKKIWG</sequence>
<gene>
    <name evidence="2" type="ORF">QBC42DRAFT_337452</name>
</gene>
<protein>
    <submittedName>
        <fullName evidence="2">Uncharacterized protein</fullName>
    </submittedName>
</protein>
<evidence type="ECO:0000256" key="1">
    <source>
        <dbReference type="SAM" id="SignalP"/>
    </source>
</evidence>
<evidence type="ECO:0000313" key="3">
    <source>
        <dbReference type="Proteomes" id="UP001321749"/>
    </source>
</evidence>
<dbReference type="Proteomes" id="UP001321749">
    <property type="component" value="Unassembled WGS sequence"/>
</dbReference>
<feature type="chain" id="PRO_5043474274" evidence="1">
    <location>
        <begin position="23"/>
        <end position="500"/>
    </location>
</feature>
<dbReference type="InterPro" id="IPR036188">
    <property type="entry name" value="FAD/NAD-bd_sf"/>
</dbReference>
<reference evidence="2" key="2">
    <citation type="submission" date="2023-06" db="EMBL/GenBank/DDBJ databases">
        <authorList>
            <consortium name="Lawrence Berkeley National Laboratory"/>
            <person name="Mondo S.J."/>
            <person name="Hensen N."/>
            <person name="Bonometti L."/>
            <person name="Westerberg I."/>
            <person name="Brannstrom I.O."/>
            <person name="Guillou S."/>
            <person name="Cros-Aarteil S."/>
            <person name="Calhoun S."/>
            <person name="Haridas S."/>
            <person name="Kuo A."/>
            <person name="Pangilinan J."/>
            <person name="Riley R."/>
            <person name="Labutti K."/>
            <person name="Andreopoulos B."/>
            <person name="Lipzen A."/>
            <person name="Chen C."/>
            <person name="Yanf M."/>
            <person name="Daum C."/>
            <person name="Ng V."/>
            <person name="Clum A."/>
            <person name="Steindorff A."/>
            <person name="Ohm R."/>
            <person name="Martin F."/>
            <person name="Silar P."/>
            <person name="Natvig D."/>
            <person name="Lalanne C."/>
            <person name="Gautier V."/>
            <person name="Ament-Velasquez S.L."/>
            <person name="Kruys A."/>
            <person name="Hutchinson M.I."/>
            <person name="Powell A.J."/>
            <person name="Barry K."/>
            <person name="Miller A.N."/>
            <person name="Grigoriev I.V."/>
            <person name="Debuchy R."/>
            <person name="Gladieux P."/>
            <person name="Thoren M.H."/>
            <person name="Johannesson H."/>
        </authorList>
    </citation>
    <scope>NUCLEOTIDE SEQUENCE</scope>
    <source>
        <strain evidence="2">PSN324</strain>
    </source>
</reference>
<dbReference type="Gene3D" id="3.30.70.1990">
    <property type="match status" value="1"/>
</dbReference>
<proteinExistence type="predicted"/>
<keyword evidence="3" id="KW-1185">Reference proteome</keyword>
<feature type="signal peptide" evidence="1">
    <location>
        <begin position="1"/>
        <end position="22"/>
    </location>
</feature>
<dbReference type="EMBL" id="MU864957">
    <property type="protein sequence ID" value="KAK4463606.1"/>
    <property type="molecule type" value="Genomic_DNA"/>
</dbReference>
<dbReference type="Pfam" id="PF13450">
    <property type="entry name" value="NAD_binding_8"/>
    <property type="match status" value="1"/>
</dbReference>
<name>A0AAV9HUW6_9PEZI</name>
<dbReference type="Gene3D" id="1.10.405.20">
    <property type="match status" value="1"/>
</dbReference>
<comment type="caution">
    <text evidence="2">The sequence shown here is derived from an EMBL/GenBank/DDBJ whole genome shotgun (WGS) entry which is preliminary data.</text>
</comment>
<accession>A0AAV9HUW6</accession>
<dbReference type="AlphaFoldDB" id="A0AAV9HUW6"/>
<reference evidence="2" key="1">
    <citation type="journal article" date="2023" name="Mol. Phylogenet. Evol.">
        <title>Genome-scale phylogeny and comparative genomics of the fungal order Sordariales.</title>
        <authorList>
            <person name="Hensen N."/>
            <person name="Bonometti L."/>
            <person name="Westerberg I."/>
            <person name="Brannstrom I.O."/>
            <person name="Guillou S."/>
            <person name="Cros-Aarteil S."/>
            <person name="Calhoun S."/>
            <person name="Haridas S."/>
            <person name="Kuo A."/>
            <person name="Mondo S."/>
            <person name="Pangilinan J."/>
            <person name="Riley R."/>
            <person name="LaButti K."/>
            <person name="Andreopoulos B."/>
            <person name="Lipzen A."/>
            <person name="Chen C."/>
            <person name="Yan M."/>
            <person name="Daum C."/>
            <person name="Ng V."/>
            <person name="Clum A."/>
            <person name="Steindorff A."/>
            <person name="Ohm R.A."/>
            <person name="Martin F."/>
            <person name="Silar P."/>
            <person name="Natvig D.O."/>
            <person name="Lalanne C."/>
            <person name="Gautier V."/>
            <person name="Ament-Velasquez S.L."/>
            <person name="Kruys A."/>
            <person name="Hutchinson M.I."/>
            <person name="Powell A.J."/>
            <person name="Barry K."/>
            <person name="Miller A.N."/>
            <person name="Grigoriev I.V."/>
            <person name="Debuchy R."/>
            <person name="Gladieux P."/>
            <person name="Hiltunen Thoren M."/>
            <person name="Johannesson H."/>
        </authorList>
    </citation>
    <scope>NUCLEOTIDE SEQUENCE</scope>
    <source>
        <strain evidence="2">PSN324</strain>
    </source>
</reference>